<accession>A0AA36BUE3</accession>
<evidence type="ECO:0000313" key="1">
    <source>
        <dbReference type="EMBL" id="CAI9740550.1"/>
    </source>
</evidence>
<reference evidence="1" key="1">
    <citation type="submission" date="2023-08" db="EMBL/GenBank/DDBJ databases">
        <authorList>
            <person name="Alioto T."/>
            <person name="Alioto T."/>
            <person name="Gomez Garrido J."/>
        </authorList>
    </citation>
    <scope>NUCLEOTIDE SEQUENCE</scope>
</reference>
<organism evidence="1 2">
    <name type="scientific">Octopus vulgaris</name>
    <name type="common">Common octopus</name>
    <dbReference type="NCBI Taxonomy" id="6645"/>
    <lineage>
        <taxon>Eukaryota</taxon>
        <taxon>Metazoa</taxon>
        <taxon>Spiralia</taxon>
        <taxon>Lophotrochozoa</taxon>
        <taxon>Mollusca</taxon>
        <taxon>Cephalopoda</taxon>
        <taxon>Coleoidea</taxon>
        <taxon>Octopodiformes</taxon>
        <taxon>Octopoda</taxon>
        <taxon>Incirrata</taxon>
        <taxon>Octopodidae</taxon>
        <taxon>Octopus</taxon>
    </lineage>
</organism>
<name>A0AA36BUE3_OCTVU</name>
<evidence type="ECO:0000313" key="2">
    <source>
        <dbReference type="Proteomes" id="UP001162480"/>
    </source>
</evidence>
<protein>
    <submittedName>
        <fullName evidence="1">Uncharacterized protein</fullName>
    </submittedName>
</protein>
<sequence>MNKRYVSRDGQEVWHSNPLTETEVRTSSCNIVRQECGPSCFAKTTCDSIGTCYTIFMRQNLLEVIRKWTNVEGQMVYKDIWEEFGHSELKKFSKSKHENVKQLSR</sequence>
<dbReference type="EMBL" id="OX597838">
    <property type="protein sequence ID" value="CAI9740550.1"/>
    <property type="molecule type" value="Genomic_DNA"/>
</dbReference>
<gene>
    <name evidence="1" type="ORF">OCTVUL_1B000314</name>
</gene>
<dbReference type="Proteomes" id="UP001162480">
    <property type="component" value="Chromosome 25"/>
</dbReference>
<proteinExistence type="predicted"/>
<dbReference type="AlphaFoldDB" id="A0AA36BUE3"/>
<keyword evidence="2" id="KW-1185">Reference proteome</keyword>